<dbReference type="PANTHER" id="PTHR10026">
    <property type="entry name" value="CYCLIN"/>
    <property type="match status" value="1"/>
</dbReference>
<dbReference type="InterPro" id="IPR043198">
    <property type="entry name" value="Cyclin/Ssn8"/>
</dbReference>
<dbReference type="InterPro" id="IPR048055">
    <property type="entry name" value="Cyclin-Q_first_cyclin_box"/>
</dbReference>
<dbReference type="Proteomes" id="UP000054454">
    <property type="component" value="Unassembled WGS sequence"/>
</dbReference>
<dbReference type="SUPFAM" id="SSF47954">
    <property type="entry name" value="Cyclin-like"/>
    <property type="match status" value="1"/>
</dbReference>
<protein>
    <submittedName>
        <fullName evidence="1">Uncharacterized protein</fullName>
    </submittedName>
</protein>
<sequence length="154" mass="17971">MLASIYYHKYYRWLEKVNEDNLLRLLDDYTLAIASLPLASKATEQFRRMREFLVPAYSILNPTKPKLTFPSEFYDSLRDSVVDAELLLLRIVKFDLRIILPFSYLEKALNLTLTALEVEITESNLHKDACLMNTSLGRYVRCCIMDALSTFYIV</sequence>
<dbReference type="RefSeq" id="XP_018227197.1">
    <property type="nucleotide sequence ID" value="XM_018368933.1"/>
</dbReference>
<comment type="caution">
    <text evidence="1">The sequence shown here is derived from an EMBL/GenBank/DDBJ whole genome shotgun (WGS) entry which is preliminary data.</text>
</comment>
<dbReference type="GeneID" id="28935135"/>
<dbReference type="AlphaFoldDB" id="A0A0W4ZQE8"/>
<keyword evidence="2" id="KW-1185">Reference proteome</keyword>
<dbReference type="VEuPathDB" id="FungiDB:T552_00318"/>
<dbReference type="Gene3D" id="1.10.472.10">
    <property type="entry name" value="Cyclin-like"/>
    <property type="match status" value="1"/>
</dbReference>
<dbReference type="OrthoDB" id="25002at2759"/>
<gene>
    <name evidence="1" type="ORF">T552_00318</name>
</gene>
<proteinExistence type="predicted"/>
<dbReference type="EMBL" id="LFVZ01000002">
    <property type="protein sequence ID" value="KTW30601.1"/>
    <property type="molecule type" value="Genomic_DNA"/>
</dbReference>
<name>A0A0W4ZQE8_PNEC8</name>
<accession>A0A0W4ZQE8</accession>
<reference evidence="2" key="1">
    <citation type="journal article" date="2016" name="Nat. Commun.">
        <title>Genome analysis of three Pneumocystis species reveals adaptation mechanisms to life exclusively in mammalian hosts.</title>
        <authorList>
            <person name="Ma L."/>
            <person name="Chen Z."/>
            <person name="Huang D.W."/>
            <person name="Kutty G."/>
            <person name="Ishihara M."/>
            <person name="Wang H."/>
            <person name="Abouelleil A."/>
            <person name="Bishop L."/>
            <person name="Davey E."/>
            <person name="Deng R."/>
            <person name="Deng X."/>
            <person name="Fan L."/>
            <person name="Fantoni G."/>
            <person name="Fitzgerald M."/>
            <person name="Gogineni E."/>
            <person name="Goldberg J.M."/>
            <person name="Handley G."/>
            <person name="Hu X."/>
            <person name="Huber C."/>
            <person name="Jiao X."/>
            <person name="Jones K."/>
            <person name="Levin J.Z."/>
            <person name="Liu Y."/>
            <person name="Macdonald P."/>
            <person name="Melnikov A."/>
            <person name="Raley C."/>
            <person name="Sassi M."/>
            <person name="Sherman B.T."/>
            <person name="Song X."/>
            <person name="Sykes S."/>
            <person name="Tran B."/>
            <person name="Walsh L."/>
            <person name="Xia Y."/>
            <person name="Yang J."/>
            <person name="Young S."/>
            <person name="Zeng Q."/>
            <person name="Zheng X."/>
            <person name="Stephens R."/>
            <person name="Nusbaum C."/>
            <person name="Birren B.W."/>
            <person name="Azadi P."/>
            <person name="Lempicki R.A."/>
            <person name="Cuomo C.A."/>
            <person name="Kovacs J.A."/>
        </authorList>
    </citation>
    <scope>NUCLEOTIDE SEQUENCE [LARGE SCALE GENOMIC DNA]</scope>
    <source>
        <strain evidence="2">B80</strain>
    </source>
</reference>
<evidence type="ECO:0000313" key="2">
    <source>
        <dbReference type="Proteomes" id="UP000054454"/>
    </source>
</evidence>
<dbReference type="GO" id="GO:0016538">
    <property type="term" value="F:cyclin-dependent protein serine/threonine kinase regulator activity"/>
    <property type="evidence" value="ECO:0007669"/>
    <property type="project" value="InterPro"/>
</dbReference>
<dbReference type="GO" id="GO:0006357">
    <property type="term" value="P:regulation of transcription by RNA polymerase II"/>
    <property type="evidence" value="ECO:0007669"/>
    <property type="project" value="InterPro"/>
</dbReference>
<evidence type="ECO:0000313" key="1">
    <source>
        <dbReference type="EMBL" id="KTW30601.1"/>
    </source>
</evidence>
<dbReference type="CDD" id="cd20534">
    <property type="entry name" value="CYCLIN_CCNM_CCNQ_rpt1"/>
    <property type="match status" value="1"/>
</dbReference>
<organism evidence="1 2">
    <name type="scientific">Pneumocystis carinii (strain B80)</name>
    <name type="common">Rat pneumocystis pneumonia agent</name>
    <name type="synonym">Pneumocystis carinii f. sp. carinii</name>
    <dbReference type="NCBI Taxonomy" id="1408658"/>
    <lineage>
        <taxon>Eukaryota</taxon>
        <taxon>Fungi</taxon>
        <taxon>Dikarya</taxon>
        <taxon>Ascomycota</taxon>
        <taxon>Taphrinomycotina</taxon>
        <taxon>Pneumocystomycetes</taxon>
        <taxon>Pneumocystaceae</taxon>
        <taxon>Pneumocystis</taxon>
    </lineage>
</organism>
<dbReference type="InterPro" id="IPR036915">
    <property type="entry name" value="Cyclin-like_sf"/>
</dbReference>